<reference evidence="2 3" key="1">
    <citation type="submission" date="2020-07" db="EMBL/GenBank/DDBJ databases">
        <authorList>
            <person name="Feng K.H."/>
            <person name="Tesh R.B."/>
            <person name="Allison A.B."/>
        </authorList>
    </citation>
    <scope>NUCLEOTIDE SEQUENCE [LARGE SCALE GENOMIC DNA]</scope>
    <source>
        <strain evidence="2">Ib An 38918</strain>
    </source>
</reference>
<keyword evidence="3" id="KW-1185">Reference proteome</keyword>
<feature type="region of interest" description="Disordered" evidence="1">
    <location>
        <begin position="1"/>
        <end position="23"/>
    </location>
</feature>
<dbReference type="Proteomes" id="UP000613587">
    <property type="component" value="Genome"/>
</dbReference>
<proteinExistence type="predicted"/>
<gene>
    <name evidence="2" type="primary">NP</name>
</gene>
<keyword evidence="2" id="KW-0946">Virion</keyword>
<evidence type="ECO:0000313" key="3">
    <source>
        <dbReference type="Proteomes" id="UP000613587"/>
    </source>
</evidence>
<keyword evidence="2" id="KW-0543">Viral nucleoprotein</keyword>
<sequence>MEVDPTPSQPVRPTRKRVNNAGEEIGAGGKRALTGLTLTQKVLIHQAIAFMILQVVTEIFKCSFKDMFTDIHLGVYAMNQIWSIHNYFRTQNNSGRSAIVAKVDNSDTSYQFTLHGKSITVVKEKLKSIYKTCIEKVFDWNHMDDWMGSVHTIMALWNLFGARLSEIRIMPNAHTISIEKDNKTTVVKEFSQYGIPAGMRHFATGTDYKPTMKSALAQSMGPVTIIAQLSEAKDNQFAGKWVDAFKRAFSHVPHVEEIAKFMLINKTAALTKINGYLMAIVGYTGSREQKRIAFPPGSLAYMMLAYKSDSKQYLFNDVHASKFDFSGTGAYRMYSKMIALAQQFPLKINVSDPNKARQILFHAMFGTHVEDFGILTAMTDVGDWLRRKDFEEEFKAMRASSAKVSGAFYPIALRYYSKVCSSLNTKMIGGGSAPITNCQIFSGNRKRIVTEGMKSLGQQGMAGGLASLDKDSIEKMLREHLEVVRSTFADNYEAGTVKWRKFDELTWDKEGEEVDIRPTEQGVLYWSN</sequence>
<organism evidence="2 3">
    <name type="scientific">Lake Chad virus</name>
    <dbReference type="NCBI Taxonomy" id="688438"/>
    <lineage>
        <taxon>Viruses</taxon>
        <taxon>Riboviria</taxon>
        <taxon>Orthornavirae</taxon>
        <taxon>Negarnaviricota</taxon>
        <taxon>Polyploviricotina</taxon>
        <taxon>Insthoviricetes</taxon>
        <taxon>Articulavirales</taxon>
        <taxon>Orthomyxoviridae</taxon>
        <taxon>Quaranjavirus</taxon>
        <taxon>Quaranjavirus chadense</taxon>
    </lineage>
</organism>
<name>A0A7T8EH06_9ORTO</name>
<dbReference type="RefSeq" id="YP_009987462.1">
    <property type="nucleotide sequence ID" value="NC_052683.1"/>
</dbReference>
<dbReference type="GO" id="GO:0019013">
    <property type="term" value="C:viral nucleocapsid"/>
    <property type="evidence" value="ECO:0007669"/>
    <property type="project" value="UniProtKB-KW"/>
</dbReference>
<dbReference type="EMBL" id="MT774256">
    <property type="protein sequence ID" value="QQO86215.1"/>
    <property type="molecule type" value="Viral_cRNA"/>
</dbReference>
<protein>
    <submittedName>
        <fullName evidence="2">Nucleoprotein</fullName>
    </submittedName>
</protein>
<evidence type="ECO:0000256" key="1">
    <source>
        <dbReference type="SAM" id="MobiDB-lite"/>
    </source>
</evidence>
<accession>A0A7T8EH06</accession>
<dbReference type="KEGG" id="vg:62675784"/>
<dbReference type="GeneID" id="62675784"/>
<evidence type="ECO:0000313" key="2">
    <source>
        <dbReference type="EMBL" id="QQO86215.1"/>
    </source>
</evidence>